<dbReference type="SUPFAM" id="SSF47598">
    <property type="entry name" value="Ribbon-helix-helix"/>
    <property type="match status" value="1"/>
</dbReference>
<dbReference type="RefSeq" id="WP_262597216.1">
    <property type="nucleotide sequence ID" value="NZ_CP103300.1"/>
</dbReference>
<dbReference type="InterPro" id="IPR013321">
    <property type="entry name" value="Arc_rbn_hlx_hlx"/>
</dbReference>
<dbReference type="Pfam" id="PF22513">
    <property type="entry name" value="FitA-like_RHH"/>
    <property type="match status" value="1"/>
</dbReference>
<evidence type="ECO:0000259" key="1">
    <source>
        <dbReference type="Pfam" id="PF22513"/>
    </source>
</evidence>
<dbReference type="Proteomes" id="UP001163255">
    <property type="component" value="Chromosome"/>
</dbReference>
<sequence>MATLTIRNLPDELVERLKLKARAANRSMDQEVRELLEASYPKKQDTIDRNTGANPLL</sequence>
<dbReference type="Gene3D" id="1.10.1220.10">
    <property type="entry name" value="Met repressor-like"/>
    <property type="match status" value="1"/>
</dbReference>
<feature type="domain" description="Antitoxin FitA-like ribbon-helix-helix" evidence="1">
    <location>
        <begin position="2"/>
        <end position="38"/>
    </location>
</feature>
<dbReference type="InterPro" id="IPR010985">
    <property type="entry name" value="Ribbon_hlx_hlx"/>
</dbReference>
<accession>A0ABY6GTA4</accession>
<dbReference type="EMBL" id="CP103300">
    <property type="protein sequence ID" value="UYM15283.1"/>
    <property type="molecule type" value="Genomic_DNA"/>
</dbReference>
<dbReference type="InterPro" id="IPR053853">
    <property type="entry name" value="FitA-like_RHH"/>
</dbReference>
<gene>
    <name evidence="2" type="ORF">NX720_20870</name>
</gene>
<reference evidence="2" key="1">
    <citation type="submission" date="2022-10" db="EMBL/GenBank/DDBJ databases">
        <title>Completed Genome Sequence of two octocoral isolated bacterium, Endozoicomonas euniceicola EF212T and Endozoicomonas gorgoniicola PS125T.</title>
        <authorList>
            <person name="Chiou Y.-J."/>
            <person name="Chen Y.-H."/>
        </authorList>
    </citation>
    <scope>NUCLEOTIDE SEQUENCE</scope>
    <source>
        <strain evidence="2">EF212</strain>
    </source>
</reference>
<name>A0ABY6GTA4_9GAMM</name>
<keyword evidence="3" id="KW-1185">Reference proteome</keyword>
<protein>
    <submittedName>
        <fullName evidence="2">Stabilization protein</fullName>
    </submittedName>
</protein>
<evidence type="ECO:0000313" key="3">
    <source>
        <dbReference type="Proteomes" id="UP001163255"/>
    </source>
</evidence>
<organism evidence="2 3">
    <name type="scientific">Endozoicomonas euniceicola</name>
    <dbReference type="NCBI Taxonomy" id="1234143"/>
    <lineage>
        <taxon>Bacteria</taxon>
        <taxon>Pseudomonadati</taxon>
        <taxon>Pseudomonadota</taxon>
        <taxon>Gammaproteobacteria</taxon>
        <taxon>Oceanospirillales</taxon>
        <taxon>Endozoicomonadaceae</taxon>
        <taxon>Endozoicomonas</taxon>
    </lineage>
</organism>
<proteinExistence type="predicted"/>
<evidence type="ECO:0000313" key="2">
    <source>
        <dbReference type="EMBL" id="UYM15283.1"/>
    </source>
</evidence>